<protein>
    <submittedName>
        <fullName evidence="1">1233_t:CDS:1</fullName>
    </submittedName>
</protein>
<organism evidence="1 2">
    <name type="scientific">Acaulospora colombiana</name>
    <dbReference type="NCBI Taxonomy" id="27376"/>
    <lineage>
        <taxon>Eukaryota</taxon>
        <taxon>Fungi</taxon>
        <taxon>Fungi incertae sedis</taxon>
        <taxon>Mucoromycota</taxon>
        <taxon>Glomeromycotina</taxon>
        <taxon>Glomeromycetes</taxon>
        <taxon>Diversisporales</taxon>
        <taxon>Acaulosporaceae</taxon>
        <taxon>Acaulospora</taxon>
    </lineage>
</organism>
<comment type="caution">
    <text evidence="1">The sequence shown here is derived from an EMBL/GenBank/DDBJ whole genome shotgun (WGS) entry which is preliminary data.</text>
</comment>
<gene>
    <name evidence="1" type="ORF">ACOLOM_LOCUS2064</name>
</gene>
<evidence type="ECO:0000313" key="1">
    <source>
        <dbReference type="EMBL" id="CAG8483132.1"/>
    </source>
</evidence>
<proteinExistence type="predicted"/>
<keyword evidence="2" id="KW-1185">Reference proteome</keyword>
<evidence type="ECO:0000313" key="2">
    <source>
        <dbReference type="Proteomes" id="UP000789525"/>
    </source>
</evidence>
<sequence>MVCQNPNCMYLHEPGEEADSFTKEDLASVKYHLKEHASTTEPHKLHQLGRPPSSGPPNSVFPPHANPPSHPTTSHPTTSHTVPPSHPTTSHTVTSNSKKNADAPPSHRTHGSETDKGSNDEREEASALPPTASWANKPPSTETTPILHNQQLSLSQSSFSQITQSSQNTTLSNSHSQQSSPPPLQPSVIQEQKSKRLVSTDAQPLGTKAIKKTDLSPMPASIPNSNDIEQNAEREQPQQLTVESNKEKSADKKGLPEPHSQQLNDKSSPHSIKQSDITADFDQTLSALSDGSFSFSFNAPLLNNSVLPEEKHKKISVVPDNGIVGASRVVSPPPGVGFPMSDISKSASEFVQQPISYTGPFNPFASDDDKFDPFTTENQHLSVLGVPSLGNSSIPEIYSNESGINSQAISNSVKSRNSSRFGFAQEDGNFSPLRLSDPLATKDLQEGFRALFPNVNISFGPSDVHQEAMWNTSNDSSTFAPLRRTLPPGVPISGINQAQSLLNANSSTGLDHNYHQNILMQHQQLNGNNVTTSIKSPPPGIYTQTPRVDYGITGWNPQNAPWDIDEEYVSRQPTHPPSHQSQPFIPGITRQSRDDAQDFFGAFLKAASVNSNAHEDLPNEDPAIMSVRISQADNAYRAPGAPVMPQQQFQPMQNVGSHRLSVFERVARTGDEQISSGFGVGIGLGSVDAGINEEPKEIQTSALSERINEIGKETDQTVSVVVAPDKDAVCKRKNEEIGDSSNTNHALMLAPAKDINIKSNSRDNSQKIKSVNIPSRQPLNRNIAKKSVPMGPDSMPSITPRPKCKRRQSKKQANSNGKHPFTNNTKYKDVQKNDDNVSLISRLRKDSIKTSNGASQRTVGDITNAEECLNELGSEKEDLSTNETESLSTDKKAGIPSDFNDEDPNDYSTFSPATGTSSDLQTPTSEFLFADLLSKDFNFSTSPIFNLSTSLSSSLFSFSNNNSSDFLNLNGVTNFWNNSFNTNNFSNTENGSNDVRIKDLERQLANAKREEKILEHRLRDMVKKNTSLLRDMW</sequence>
<name>A0ACA9KMZ3_9GLOM</name>
<reference evidence="1" key="1">
    <citation type="submission" date="2021-06" db="EMBL/GenBank/DDBJ databases">
        <authorList>
            <person name="Kallberg Y."/>
            <person name="Tangrot J."/>
            <person name="Rosling A."/>
        </authorList>
    </citation>
    <scope>NUCLEOTIDE SEQUENCE</scope>
    <source>
        <strain evidence="1">CL356</strain>
    </source>
</reference>
<dbReference type="Proteomes" id="UP000789525">
    <property type="component" value="Unassembled WGS sequence"/>
</dbReference>
<feature type="non-terminal residue" evidence="1">
    <location>
        <position position="1033"/>
    </location>
</feature>
<accession>A0ACA9KMZ3</accession>
<dbReference type="EMBL" id="CAJVPT010002548">
    <property type="protein sequence ID" value="CAG8483132.1"/>
    <property type="molecule type" value="Genomic_DNA"/>
</dbReference>